<evidence type="ECO:0000259" key="1">
    <source>
        <dbReference type="Pfam" id="PF13524"/>
    </source>
</evidence>
<sequence>MKKILSAIPGDSSFLKPSLLTFRQLGWEIRNVDYRKTDFLAAIKNNLRLARRAASELITQNRPSIKRVINNNEIIRVAKLWHPDLFLTFKGEIILPETILSLKQLSVKTVNWYPDHLLNTPQNSKFIAAYDCFIYWDKWRISIYHKQGLKNVFYLPFCTIPEKTFPSSDKKYQINFIANWHAHREKKVAPVRDMGLMIWGNQKWEKTALGQNYQWGPTTVPQMIKIIRATKISLNVHVVEQIYSEGTNVRPFEVTGAGGFLLSNVRKSLYELFKVGREIEVFDSDEELVEKTKFYLKNDRLREKIARAGWERTKRDHTYLKRFTLLLKYLN</sequence>
<dbReference type="InterPro" id="IPR055259">
    <property type="entry name" value="YkvP/CgeB_Glyco_trans-like"/>
</dbReference>
<organism evidence="2 3">
    <name type="scientific">Candidatus Curtissbacteria bacterium RIFCSPLOWO2_01_FULL_42_50</name>
    <dbReference type="NCBI Taxonomy" id="1797730"/>
    <lineage>
        <taxon>Bacteria</taxon>
        <taxon>Candidatus Curtissiibacteriota</taxon>
    </lineage>
</organism>
<reference evidence="2 3" key="1">
    <citation type="journal article" date="2016" name="Nat. Commun.">
        <title>Thousands of microbial genomes shed light on interconnected biogeochemical processes in an aquifer system.</title>
        <authorList>
            <person name="Anantharaman K."/>
            <person name="Brown C.T."/>
            <person name="Hug L.A."/>
            <person name="Sharon I."/>
            <person name="Castelle C.J."/>
            <person name="Probst A.J."/>
            <person name="Thomas B.C."/>
            <person name="Singh A."/>
            <person name="Wilkins M.J."/>
            <person name="Karaoz U."/>
            <person name="Brodie E.L."/>
            <person name="Williams K.H."/>
            <person name="Hubbard S.S."/>
            <person name="Banfield J.F."/>
        </authorList>
    </citation>
    <scope>NUCLEOTIDE SEQUENCE [LARGE SCALE GENOMIC DNA]</scope>
</reference>
<accession>A0A1F5H646</accession>
<dbReference type="EMBL" id="MFBT01000012">
    <property type="protein sequence ID" value="OGD99646.1"/>
    <property type="molecule type" value="Genomic_DNA"/>
</dbReference>
<dbReference type="Proteomes" id="UP000177039">
    <property type="component" value="Unassembled WGS sequence"/>
</dbReference>
<name>A0A1F5H646_9BACT</name>
<protein>
    <recommendedName>
        <fullName evidence="1">Spore protein YkvP/CgeB glycosyl transferase-like domain-containing protein</fullName>
    </recommendedName>
</protein>
<gene>
    <name evidence="2" type="ORF">A3B54_03080</name>
</gene>
<proteinExistence type="predicted"/>
<evidence type="ECO:0000313" key="3">
    <source>
        <dbReference type="Proteomes" id="UP000177039"/>
    </source>
</evidence>
<dbReference type="AlphaFoldDB" id="A0A1F5H646"/>
<feature type="domain" description="Spore protein YkvP/CgeB glycosyl transferase-like" evidence="1">
    <location>
        <begin position="189"/>
        <end position="327"/>
    </location>
</feature>
<dbReference type="Pfam" id="PF13524">
    <property type="entry name" value="Glyco_trans_1_2"/>
    <property type="match status" value="1"/>
</dbReference>
<comment type="caution">
    <text evidence="2">The sequence shown here is derived from an EMBL/GenBank/DDBJ whole genome shotgun (WGS) entry which is preliminary data.</text>
</comment>
<evidence type="ECO:0000313" key="2">
    <source>
        <dbReference type="EMBL" id="OGD99646.1"/>
    </source>
</evidence>